<keyword evidence="3" id="KW-0046">Antibiotic resistance</keyword>
<dbReference type="Gene3D" id="3.10.180.10">
    <property type="entry name" value="2,3-Dihydroxybiphenyl 1,2-Dioxygenase, domain 1"/>
    <property type="match status" value="1"/>
</dbReference>
<comment type="similarity">
    <text evidence="1">Belongs to the bleomycin resistance protein family.</text>
</comment>
<dbReference type="InterPro" id="IPR029068">
    <property type="entry name" value="Glyas_Bleomycin-R_OHBP_Dase"/>
</dbReference>
<dbReference type="InterPro" id="IPR000335">
    <property type="entry name" value="Bleomycin-R"/>
</dbReference>
<evidence type="ECO:0000256" key="3">
    <source>
        <dbReference type="ARBA" id="ARBA00023251"/>
    </source>
</evidence>
<evidence type="ECO:0000256" key="1">
    <source>
        <dbReference type="ARBA" id="ARBA00011051"/>
    </source>
</evidence>
<feature type="domain" description="VOC" evidence="5">
    <location>
        <begin position="23"/>
        <end position="151"/>
    </location>
</feature>
<organism evidence="6 7">
    <name type="scientific">Roseomonas indoligenes</name>
    <dbReference type="NCBI Taxonomy" id="2820811"/>
    <lineage>
        <taxon>Bacteria</taxon>
        <taxon>Pseudomonadati</taxon>
        <taxon>Pseudomonadota</taxon>
        <taxon>Alphaproteobacteria</taxon>
        <taxon>Acetobacterales</taxon>
        <taxon>Roseomonadaceae</taxon>
        <taxon>Roseomonas</taxon>
    </lineage>
</organism>
<evidence type="ECO:0000259" key="5">
    <source>
        <dbReference type="PROSITE" id="PS51819"/>
    </source>
</evidence>
<evidence type="ECO:0000313" key="6">
    <source>
        <dbReference type="EMBL" id="MBP0493868.1"/>
    </source>
</evidence>
<comment type="caution">
    <text evidence="6">The sequence shown here is derived from an EMBL/GenBank/DDBJ whole genome shotgun (WGS) entry which is preliminary data.</text>
</comment>
<dbReference type="InterPro" id="IPR004360">
    <property type="entry name" value="Glyas_Fos-R_dOase_dom"/>
</dbReference>
<dbReference type="RefSeq" id="WP_209374520.1">
    <property type="nucleotide sequence ID" value="NZ_JAGIZA010000007.1"/>
</dbReference>
<dbReference type="AlphaFoldDB" id="A0A940MY87"/>
<reference evidence="6" key="1">
    <citation type="submission" date="2021-03" db="EMBL/GenBank/DDBJ databases">
        <authorList>
            <person name="So Y."/>
        </authorList>
    </citation>
    <scope>NUCLEOTIDE SEQUENCE</scope>
    <source>
        <strain evidence="6">SG15</strain>
    </source>
</reference>
<evidence type="ECO:0000313" key="7">
    <source>
        <dbReference type="Proteomes" id="UP000677537"/>
    </source>
</evidence>
<proteinExistence type="inferred from homology"/>
<accession>A0A940MY87</accession>
<dbReference type="InterPro" id="IPR037523">
    <property type="entry name" value="VOC_core"/>
</dbReference>
<gene>
    <name evidence="6" type="ORF">J5Y10_13860</name>
</gene>
<dbReference type="EMBL" id="JAGIZA010000007">
    <property type="protein sequence ID" value="MBP0493868.1"/>
    <property type="molecule type" value="Genomic_DNA"/>
</dbReference>
<dbReference type="Proteomes" id="UP000677537">
    <property type="component" value="Unassembled WGS sequence"/>
</dbReference>
<evidence type="ECO:0000256" key="2">
    <source>
        <dbReference type="ARBA" id="ARBA00021572"/>
    </source>
</evidence>
<dbReference type="SUPFAM" id="SSF54593">
    <property type="entry name" value="Glyoxalase/Bleomycin resistance protein/Dihydroxybiphenyl dioxygenase"/>
    <property type="match status" value="1"/>
</dbReference>
<dbReference type="GO" id="GO:0046677">
    <property type="term" value="P:response to antibiotic"/>
    <property type="evidence" value="ECO:0007669"/>
    <property type="project" value="UniProtKB-KW"/>
</dbReference>
<evidence type="ECO:0000256" key="4">
    <source>
        <dbReference type="SAM" id="MobiDB-lite"/>
    </source>
</evidence>
<dbReference type="CDD" id="cd08349">
    <property type="entry name" value="BLMA_like"/>
    <property type="match status" value="1"/>
</dbReference>
<keyword evidence="7" id="KW-1185">Reference proteome</keyword>
<name>A0A940MY87_9PROT</name>
<dbReference type="PROSITE" id="PS51819">
    <property type="entry name" value="VOC"/>
    <property type="match status" value="1"/>
</dbReference>
<protein>
    <recommendedName>
        <fullName evidence="2">Bleomycin resistance protein</fullName>
    </recommendedName>
</protein>
<feature type="region of interest" description="Disordered" evidence="4">
    <location>
        <begin position="1"/>
        <end position="24"/>
    </location>
</feature>
<sequence>MEPLADPAARARSPGSGQPPEGGFSALTPELAVRDLDASLRFWCDLLGFAVAYDRPAARFAYLARGGAQIMLCQRNGRWDTGVMERPYGRGVNFQIMVDRLAPILTALDAARWPLFEEPSEAWYRTGPVEGGQRECLVQDPDGYLVRLAENLGQRQPE</sequence>
<dbReference type="Pfam" id="PF00903">
    <property type="entry name" value="Glyoxalase"/>
    <property type="match status" value="1"/>
</dbReference>